<feature type="domain" description="Lcl C-terminal" evidence="1">
    <location>
        <begin position="48"/>
        <end position="173"/>
    </location>
</feature>
<protein>
    <submittedName>
        <fullName evidence="2">Uncharacterized protein DUF1566</fullName>
    </submittedName>
</protein>
<evidence type="ECO:0000313" key="3">
    <source>
        <dbReference type="Proteomes" id="UP000295361"/>
    </source>
</evidence>
<accession>A0A4R6QPN5</accession>
<reference evidence="2 3" key="1">
    <citation type="submission" date="2019-03" db="EMBL/GenBank/DDBJ databases">
        <title>Genomic Encyclopedia of Type Strains, Phase IV (KMG-IV): sequencing the most valuable type-strain genomes for metagenomic binning, comparative biology and taxonomic classification.</title>
        <authorList>
            <person name="Goeker M."/>
        </authorList>
    </citation>
    <scope>NUCLEOTIDE SEQUENCE [LARGE SCALE GENOMIC DNA]</scope>
    <source>
        <strain evidence="2 3">DSM 16998</strain>
    </source>
</reference>
<sequence length="176" mass="19011">MNQHTKRLFPGRAMPLLRGLLCAAAVLFGGADGWAQSARFQVSADGQEVSDVRTALIWRRCPEGMSYAAGDCSGAQSLFTQDGALLRAQAEAARTGKAWRVPNIKELSSIADRSRTSPAIDTALFPGAPVAEGALWSSTPYLVSLNWAMVMRVQQGEIAFQDRWADGALRLVRSSQ</sequence>
<dbReference type="AlphaFoldDB" id="A0A4R6QPN5"/>
<evidence type="ECO:0000313" key="2">
    <source>
        <dbReference type="EMBL" id="TDP72627.1"/>
    </source>
</evidence>
<evidence type="ECO:0000259" key="1">
    <source>
        <dbReference type="Pfam" id="PF07603"/>
    </source>
</evidence>
<dbReference type="PANTHER" id="PTHR35812">
    <property type="entry name" value="LIPOPROTEIN"/>
    <property type="match status" value="1"/>
</dbReference>
<dbReference type="InterPro" id="IPR011460">
    <property type="entry name" value="Lcl_C"/>
</dbReference>
<organism evidence="2 3">
    <name type="scientific">Roseateles toxinivorans</name>
    <dbReference type="NCBI Taxonomy" id="270368"/>
    <lineage>
        <taxon>Bacteria</taxon>
        <taxon>Pseudomonadati</taxon>
        <taxon>Pseudomonadota</taxon>
        <taxon>Betaproteobacteria</taxon>
        <taxon>Burkholderiales</taxon>
        <taxon>Sphaerotilaceae</taxon>
        <taxon>Roseateles</taxon>
    </lineage>
</organism>
<comment type="caution">
    <text evidence="2">The sequence shown here is derived from an EMBL/GenBank/DDBJ whole genome shotgun (WGS) entry which is preliminary data.</text>
</comment>
<dbReference type="PANTHER" id="PTHR35812:SF1">
    <property type="entry name" value="LIPOPROTEIN"/>
    <property type="match status" value="1"/>
</dbReference>
<dbReference type="RefSeq" id="WP_166651899.1">
    <property type="nucleotide sequence ID" value="NZ_SNXS01000002.1"/>
</dbReference>
<gene>
    <name evidence="2" type="ORF">DES47_102372</name>
</gene>
<dbReference type="Pfam" id="PF07603">
    <property type="entry name" value="Lcl_C"/>
    <property type="match status" value="1"/>
</dbReference>
<dbReference type="EMBL" id="SNXS01000002">
    <property type="protein sequence ID" value="TDP72627.1"/>
    <property type="molecule type" value="Genomic_DNA"/>
</dbReference>
<dbReference type="InParanoid" id="A0A4R6QPN5"/>
<proteinExistence type="predicted"/>
<name>A0A4R6QPN5_9BURK</name>
<keyword evidence="3" id="KW-1185">Reference proteome</keyword>
<dbReference type="Proteomes" id="UP000295361">
    <property type="component" value="Unassembled WGS sequence"/>
</dbReference>